<evidence type="ECO:0000313" key="2">
    <source>
        <dbReference type="Proteomes" id="UP000606172"/>
    </source>
</evidence>
<dbReference type="Proteomes" id="UP000606172">
    <property type="component" value="Unassembled WGS sequence"/>
</dbReference>
<evidence type="ECO:0000313" key="1">
    <source>
        <dbReference type="EMBL" id="GII89955.1"/>
    </source>
</evidence>
<gene>
    <name evidence="1" type="ORF">Ssi02_01860</name>
</gene>
<dbReference type="EMBL" id="BOOW01000002">
    <property type="protein sequence ID" value="GII89955.1"/>
    <property type="molecule type" value="Genomic_DNA"/>
</dbReference>
<name>A0A919V2I3_9ACTN</name>
<protein>
    <submittedName>
        <fullName evidence="1">Uncharacterized protein</fullName>
    </submittedName>
</protein>
<proteinExistence type="predicted"/>
<dbReference type="AlphaFoldDB" id="A0A919V2I3"/>
<organism evidence="1 2">
    <name type="scientific">Sinosporangium siamense</name>
    <dbReference type="NCBI Taxonomy" id="1367973"/>
    <lineage>
        <taxon>Bacteria</taxon>
        <taxon>Bacillati</taxon>
        <taxon>Actinomycetota</taxon>
        <taxon>Actinomycetes</taxon>
        <taxon>Streptosporangiales</taxon>
        <taxon>Streptosporangiaceae</taxon>
        <taxon>Sinosporangium</taxon>
    </lineage>
</organism>
<reference evidence="1" key="1">
    <citation type="submission" date="2021-01" db="EMBL/GenBank/DDBJ databases">
        <title>Whole genome shotgun sequence of Sinosporangium siamense NBRC 109515.</title>
        <authorList>
            <person name="Komaki H."/>
            <person name="Tamura T."/>
        </authorList>
    </citation>
    <scope>NUCLEOTIDE SEQUENCE</scope>
    <source>
        <strain evidence="1">NBRC 109515</strain>
    </source>
</reference>
<keyword evidence="2" id="KW-1185">Reference proteome</keyword>
<comment type="caution">
    <text evidence="1">The sequence shown here is derived from an EMBL/GenBank/DDBJ whole genome shotgun (WGS) entry which is preliminary data.</text>
</comment>
<sequence>MRRRAPWVVARLRTLAHAPNLPGCHEKCGTGLIGETGPAFVCLQAMPYGEASRSANVRAVTGRPRAVRRSLTVGHRPGYAVQPAIIRASPYSAAAMRQRPTAGSAVRHSP</sequence>
<accession>A0A919V2I3</accession>
<dbReference type="RefSeq" id="WP_204019983.1">
    <property type="nucleotide sequence ID" value="NZ_BOOW01000002.1"/>
</dbReference>